<evidence type="ECO:0000313" key="6">
    <source>
        <dbReference type="Proteomes" id="UP000250572"/>
    </source>
</evidence>
<accession>A0A315W8P7</accession>
<protein>
    <recommendedName>
        <fullName evidence="4">VWFC domain-containing protein</fullName>
    </recommendedName>
</protein>
<dbReference type="PANTHER" id="PTHR24023:SF1082">
    <property type="entry name" value="COLLAGEN TRIPLE HELIX REPEAT"/>
    <property type="match status" value="1"/>
</dbReference>
<keyword evidence="2" id="KW-0272">Extracellular matrix</keyword>
<feature type="compositionally biased region" description="Basic and acidic residues" evidence="3">
    <location>
        <begin position="732"/>
        <end position="745"/>
    </location>
</feature>
<dbReference type="AlphaFoldDB" id="A0A315W8P7"/>
<comment type="subcellular location">
    <subcellularLocation>
        <location evidence="1">Secreted</location>
        <location evidence="1">Extracellular space</location>
        <location evidence="1">Extracellular matrix</location>
    </subcellularLocation>
</comment>
<dbReference type="GO" id="GO:0005615">
    <property type="term" value="C:extracellular space"/>
    <property type="evidence" value="ECO:0007669"/>
    <property type="project" value="TreeGrafter"/>
</dbReference>
<dbReference type="Pfam" id="PF01391">
    <property type="entry name" value="Collagen"/>
    <property type="match status" value="2"/>
</dbReference>
<keyword evidence="6" id="KW-1185">Reference proteome</keyword>
<feature type="compositionally biased region" description="Basic and acidic residues" evidence="3">
    <location>
        <begin position="489"/>
        <end position="508"/>
    </location>
</feature>
<dbReference type="Gene3D" id="6.20.200.20">
    <property type="match status" value="5"/>
</dbReference>
<evidence type="ECO:0000259" key="4">
    <source>
        <dbReference type="PROSITE" id="PS50184"/>
    </source>
</evidence>
<feature type="compositionally biased region" description="Low complexity" evidence="3">
    <location>
        <begin position="677"/>
        <end position="705"/>
    </location>
</feature>
<evidence type="ECO:0000256" key="1">
    <source>
        <dbReference type="ARBA" id="ARBA00004498"/>
    </source>
</evidence>
<gene>
    <name evidence="5" type="ORF">CCH79_00013388</name>
</gene>
<feature type="domain" description="VWFC" evidence="4">
    <location>
        <begin position="100"/>
        <end position="158"/>
    </location>
</feature>
<comment type="caution">
    <text evidence="5">The sequence shown here is derived from an EMBL/GenBank/DDBJ whole genome shotgun (WGS) entry which is preliminary data.</text>
</comment>
<feature type="domain" description="VWFC" evidence="4">
    <location>
        <begin position="171"/>
        <end position="229"/>
    </location>
</feature>
<evidence type="ECO:0000256" key="3">
    <source>
        <dbReference type="SAM" id="MobiDB-lite"/>
    </source>
</evidence>
<dbReference type="FunFam" id="2.10.70.10:FF:000013">
    <property type="entry name" value="Collagen, type I, alpha 1"/>
    <property type="match status" value="1"/>
</dbReference>
<dbReference type="InterPro" id="IPR008160">
    <property type="entry name" value="Collagen"/>
</dbReference>
<dbReference type="PROSITE" id="PS50184">
    <property type="entry name" value="VWFC_2"/>
    <property type="match status" value="5"/>
</dbReference>
<feature type="region of interest" description="Disordered" evidence="3">
    <location>
        <begin position="673"/>
        <end position="875"/>
    </location>
</feature>
<dbReference type="InterPro" id="IPR001007">
    <property type="entry name" value="VWF_dom"/>
</dbReference>
<name>A0A315W8P7_GAMAF</name>
<dbReference type="Proteomes" id="UP000250572">
    <property type="component" value="Unassembled WGS sequence"/>
</dbReference>
<dbReference type="InterPro" id="IPR050149">
    <property type="entry name" value="Collagen_superfamily"/>
</dbReference>
<keyword evidence="2" id="KW-0964">Secreted</keyword>
<reference evidence="5 6" key="1">
    <citation type="journal article" date="2018" name="G3 (Bethesda)">
        <title>A High-Quality Reference Genome for the Invasive Mosquitofish Gambusia affinis Using a Chicago Library.</title>
        <authorList>
            <person name="Hoffberg S.L."/>
            <person name="Troendle N.J."/>
            <person name="Glenn T.C."/>
            <person name="Mahmud O."/>
            <person name="Louha S."/>
            <person name="Chalopin D."/>
            <person name="Bennetzen J.L."/>
            <person name="Mauricio R."/>
        </authorList>
    </citation>
    <scope>NUCLEOTIDE SEQUENCE [LARGE SCALE GENOMIC DNA]</scope>
    <source>
        <strain evidence="5">NE01/NJP1002.9</strain>
        <tissue evidence="5">Muscle</tissue>
    </source>
</reference>
<evidence type="ECO:0000256" key="2">
    <source>
        <dbReference type="ARBA" id="ARBA00022530"/>
    </source>
</evidence>
<feature type="compositionally biased region" description="Gly residues" evidence="3">
    <location>
        <begin position="863"/>
        <end position="872"/>
    </location>
</feature>
<feature type="domain" description="VWFC" evidence="4">
    <location>
        <begin position="393"/>
        <end position="451"/>
    </location>
</feature>
<organism evidence="5 6">
    <name type="scientific">Gambusia affinis</name>
    <name type="common">Western mosquitofish</name>
    <name type="synonym">Heterandria affinis</name>
    <dbReference type="NCBI Taxonomy" id="33528"/>
    <lineage>
        <taxon>Eukaryota</taxon>
        <taxon>Metazoa</taxon>
        <taxon>Chordata</taxon>
        <taxon>Craniata</taxon>
        <taxon>Vertebrata</taxon>
        <taxon>Euteleostomi</taxon>
        <taxon>Actinopterygii</taxon>
        <taxon>Neopterygii</taxon>
        <taxon>Teleostei</taxon>
        <taxon>Neoteleostei</taxon>
        <taxon>Acanthomorphata</taxon>
        <taxon>Ovalentaria</taxon>
        <taxon>Atherinomorphae</taxon>
        <taxon>Cyprinodontiformes</taxon>
        <taxon>Poeciliidae</taxon>
        <taxon>Poeciliinae</taxon>
        <taxon>Gambusia</taxon>
    </lineage>
</organism>
<proteinExistence type="predicted"/>
<sequence>MASGGTKLIEKSKITSEKEKDQKENRNLDVVARGWASLDSLICFAATVFEDAAYMGTSVCSRITICLALTLAQVIAVACQEETKTEEHVNMSAAAVLDSDGCKENGTVYSDNEIWRTALCRTCVCDSGLVVCEDEVCEELRDCRSVVFLKGECCPTCSTSPLTHTANSEAETCTENGTTYYHNQMWAPEPCRVCVCDSGVVVCEELVCEELRDCETTEVPEGECCPVCSANKPNAPFLDDKTDSCSVDGKTYPNDQIWSPEPCRVCLCDKGTVLCEDVVCEDVGDCQTTETPEGECCPVCSASKQQQPHAETDTCTENGKVYANTDMWNPEPCRLCVCDMGTVVCEDVVCENLGNCQNTVIPSGECCPVCLSAASTFSPNTDPTTAADEKKSESCKVDGEVYHHNDIWKPAPCRVCVCDNGVSICDEIQCEPLTNCEKVTTPEGECCPVCDNFASAGRRIEIMGFKGQKGEPGDIPYVVGNPGHQGPMDLREEQDQEDSKADGDSLDPRDLTVSLVSLEIQENLDPPGIPLLPGETWCRRWLVLVRSQALLQWCLQRGVQEDSQDFQVFQDEKAPKDTLVSQDQKASLGQSEPRVDLVLLVKWALQDLRVLLVCKEKEAELDPPVLWVNVVRMAILANPVLWVKRDPQESEGVEGSRDPGGTADVLDHLDQLDSRRGAAGPDGAPGARGSSGISGLQGPPGLIGPAGPPGPQGTTGAPGPKGQLGDAGLPGHKGEAGHKGERGDHGVPGPIGPLGEDGKRGPRGDAGTIGSPGPQGEMGPPGNRGFPGADGLPGQKGAQGERGLPGSAGIKGSLGDPGRNGEPGLTGARGLSGPIGAQGAEGRQGPMGSAGEDGKPGPAGSVGTRGGAGTMGLPGPKGFAVSETASGIWRHIKLPINI</sequence>
<dbReference type="Pfam" id="PF00093">
    <property type="entry name" value="VWC"/>
    <property type="match status" value="5"/>
</dbReference>
<dbReference type="SUPFAM" id="SSF57603">
    <property type="entry name" value="FnI-like domain"/>
    <property type="match status" value="5"/>
</dbReference>
<feature type="domain" description="VWFC" evidence="4">
    <location>
        <begin position="313"/>
        <end position="371"/>
    </location>
</feature>
<feature type="domain" description="VWFC" evidence="4">
    <location>
        <begin position="243"/>
        <end position="301"/>
    </location>
</feature>
<evidence type="ECO:0000313" key="5">
    <source>
        <dbReference type="EMBL" id="PWA32081.1"/>
    </source>
</evidence>
<feature type="region of interest" description="Disordered" evidence="3">
    <location>
        <begin position="478"/>
        <end position="508"/>
    </location>
</feature>
<dbReference type="PROSITE" id="PS01208">
    <property type="entry name" value="VWFC_1"/>
    <property type="match status" value="3"/>
</dbReference>
<dbReference type="EMBL" id="NHOQ01000204">
    <property type="protein sequence ID" value="PWA32081.1"/>
    <property type="molecule type" value="Genomic_DNA"/>
</dbReference>
<dbReference type="GO" id="GO:0031012">
    <property type="term" value="C:extracellular matrix"/>
    <property type="evidence" value="ECO:0007669"/>
    <property type="project" value="TreeGrafter"/>
</dbReference>
<dbReference type="SMART" id="SM00214">
    <property type="entry name" value="VWC"/>
    <property type="match status" value="5"/>
</dbReference>
<dbReference type="PANTHER" id="PTHR24023">
    <property type="entry name" value="COLLAGEN ALPHA"/>
    <property type="match status" value="1"/>
</dbReference>